<feature type="domain" description="Aminoglycoside phosphotransferase" evidence="1">
    <location>
        <begin position="61"/>
        <end position="250"/>
    </location>
</feature>
<dbReference type="RefSeq" id="WP_150973804.1">
    <property type="nucleotide sequence ID" value="NZ_VZDO01000027.1"/>
</dbReference>
<dbReference type="SUPFAM" id="SSF56112">
    <property type="entry name" value="Protein kinase-like (PK-like)"/>
    <property type="match status" value="1"/>
</dbReference>
<proteinExistence type="predicted"/>
<dbReference type="Pfam" id="PF01636">
    <property type="entry name" value="APH"/>
    <property type="match status" value="1"/>
</dbReference>
<organism evidence="2 3">
    <name type="scientific">Plantimonas leprariae</name>
    <dbReference type="NCBI Taxonomy" id="2615207"/>
    <lineage>
        <taxon>Bacteria</taxon>
        <taxon>Pseudomonadati</taxon>
        <taxon>Pseudomonadota</taxon>
        <taxon>Alphaproteobacteria</taxon>
        <taxon>Hyphomicrobiales</taxon>
        <taxon>Aurantimonadaceae</taxon>
        <taxon>Plantimonas</taxon>
    </lineage>
</organism>
<accession>A0A7V7PKI9</accession>
<dbReference type="EMBL" id="VZDO01000027">
    <property type="protein sequence ID" value="KAB0676009.1"/>
    <property type="molecule type" value="Genomic_DNA"/>
</dbReference>
<protein>
    <submittedName>
        <fullName evidence="2">Phosphotransferase</fullName>
    </submittedName>
</protein>
<gene>
    <name evidence="2" type="ORF">F6X38_22365</name>
</gene>
<dbReference type="AlphaFoldDB" id="A0A7V7PKI9"/>
<name>A0A7V7PKI9_9HYPH</name>
<evidence type="ECO:0000313" key="2">
    <source>
        <dbReference type="EMBL" id="KAB0676009.1"/>
    </source>
</evidence>
<dbReference type="GO" id="GO:0016740">
    <property type="term" value="F:transferase activity"/>
    <property type="evidence" value="ECO:0007669"/>
    <property type="project" value="UniProtKB-KW"/>
</dbReference>
<evidence type="ECO:0000259" key="1">
    <source>
        <dbReference type="Pfam" id="PF01636"/>
    </source>
</evidence>
<sequence length="329" mass="36212">MTFHGGLGPEMRLPLPEPAVGDFLDDAPCGAAEGLFADGARRVRSLAGHSGCEVSLMIDGDDYYVRKVSASPAYNDRLVAQMEKQQCLSTLISTPAVMRRGEEAGRFWFDMEFVLGDGFLTFAPLQSVARIPDFVRHLVEPLEILSAAGRGYLDPGLFEAKLAELQRTVPASAWFGRHADSLGKVFGKLASFEWRGIPQTPCHGDLTVENMLIGNDGSIVFIDLLDGDLETVWMDAAKLVQDLESGWSMRAVLWRRETDAAARLMRMLGQYLSDEFQTQMVALHPDLARRLPGLRAIQALRVLPYVQDAATFDHVVAGIAAIEFERGAE</sequence>
<keyword evidence="2" id="KW-0808">Transferase</keyword>
<comment type="caution">
    <text evidence="2">The sequence shown here is derived from an EMBL/GenBank/DDBJ whole genome shotgun (WGS) entry which is preliminary data.</text>
</comment>
<dbReference type="InterPro" id="IPR011009">
    <property type="entry name" value="Kinase-like_dom_sf"/>
</dbReference>
<evidence type="ECO:0000313" key="3">
    <source>
        <dbReference type="Proteomes" id="UP000432089"/>
    </source>
</evidence>
<dbReference type="Proteomes" id="UP000432089">
    <property type="component" value="Unassembled WGS sequence"/>
</dbReference>
<keyword evidence="3" id="KW-1185">Reference proteome</keyword>
<reference evidence="2 3" key="1">
    <citation type="submission" date="2019-09" db="EMBL/GenBank/DDBJ databases">
        <title>YIM 132180 draft genome.</title>
        <authorList>
            <person name="Zhang K."/>
        </authorList>
    </citation>
    <scope>NUCLEOTIDE SEQUENCE [LARGE SCALE GENOMIC DNA]</scope>
    <source>
        <strain evidence="2 3">YIM 132180</strain>
    </source>
</reference>
<dbReference type="InterPro" id="IPR002575">
    <property type="entry name" value="Aminoglycoside_PTrfase"/>
</dbReference>